<dbReference type="EC" id="5.4.3.3" evidence="2"/>
<keyword evidence="2" id="KW-0413">Isomerase</keyword>
<dbReference type="EMBL" id="JAUSTY010000003">
    <property type="protein sequence ID" value="MDQ0165099.1"/>
    <property type="molecule type" value="Genomic_DNA"/>
</dbReference>
<organism evidence="2 3">
    <name type="scientific">Caldalkalibacillus horti</name>
    <dbReference type="NCBI Taxonomy" id="77523"/>
    <lineage>
        <taxon>Bacteria</taxon>
        <taxon>Bacillati</taxon>
        <taxon>Bacillota</taxon>
        <taxon>Bacilli</taxon>
        <taxon>Bacillales</taxon>
        <taxon>Bacillaceae</taxon>
        <taxon>Caldalkalibacillus</taxon>
    </lineage>
</organism>
<proteinExistence type="predicted"/>
<comment type="caution">
    <text evidence="2">The sequence shown here is derived from an EMBL/GenBank/DDBJ whole genome shotgun (WGS) entry which is preliminary data.</text>
</comment>
<accession>A0ABT9VVS4</accession>
<gene>
    <name evidence="2" type="ORF">J2S11_000999</name>
</gene>
<dbReference type="RefSeq" id="WP_307391700.1">
    <property type="nucleotide sequence ID" value="NZ_BAAADK010000010.1"/>
</dbReference>
<evidence type="ECO:0000313" key="3">
    <source>
        <dbReference type="Proteomes" id="UP001235840"/>
    </source>
</evidence>
<feature type="domain" description="D-Lysine 5,6-aminomutase alpha subunit" evidence="1">
    <location>
        <begin position="4"/>
        <end position="509"/>
    </location>
</feature>
<dbReference type="Pfam" id="PF09043">
    <property type="entry name" value="Lys-AminoMut_A"/>
    <property type="match status" value="1"/>
</dbReference>
<reference evidence="2 3" key="1">
    <citation type="submission" date="2023-07" db="EMBL/GenBank/DDBJ databases">
        <title>Genomic Encyclopedia of Type Strains, Phase IV (KMG-IV): sequencing the most valuable type-strain genomes for metagenomic binning, comparative biology and taxonomic classification.</title>
        <authorList>
            <person name="Goeker M."/>
        </authorList>
    </citation>
    <scope>NUCLEOTIDE SEQUENCE [LARGE SCALE GENOMIC DNA]</scope>
    <source>
        <strain evidence="2 3">DSM 12751</strain>
    </source>
</reference>
<evidence type="ECO:0000259" key="1">
    <source>
        <dbReference type="Pfam" id="PF09043"/>
    </source>
</evidence>
<keyword evidence="3" id="KW-1185">Reference proteome</keyword>
<dbReference type="Gene3D" id="3.20.20.440">
    <property type="entry name" value="D-Lysine 5,6-aminomutase alpha subunit"/>
    <property type="match status" value="1"/>
</dbReference>
<protein>
    <submittedName>
        <fullName evidence="2">Beta-lysine 5,6-aminomutase alpha subunit</fullName>
        <ecNumber evidence="2">5.4.3.3</ecNumber>
    </submittedName>
</protein>
<evidence type="ECO:0000313" key="2">
    <source>
        <dbReference type="EMBL" id="MDQ0165099.1"/>
    </source>
</evidence>
<dbReference type="Proteomes" id="UP001235840">
    <property type="component" value="Unassembled WGS sequence"/>
</dbReference>
<dbReference type="SUPFAM" id="SSF51703">
    <property type="entry name" value="Cobalamin (vitamin B12)-dependent enzymes"/>
    <property type="match status" value="1"/>
</dbReference>
<dbReference type="GO" id="GO:0047826">
    <property type="term" value="F:D-lysine 5,6-aminomutase activity"/>
    <property type="evidence" value="ECO:0007669"/>
    <property type="project" value="UniProtKB-EC"/>
</dbReference>
<dbReference type="InterPro" id="IPR016176">
    <property type="entry name" value="Cbl-dep_enz_cat"/>
</dbReference>
<sequence>MGQLRVEKEKIAYARQLAKEIAGDMDQFIAQRSTVASERTVLRLLGIDGVADFVPYPNLVVEHLQDKGLLEQGAYAPVLNAMLAWDCSAQQIAERVAAGDVHLDKVPQVSAQRYEEASRQVVAERLALLERRKQERDTYIQRWGDGEQPYLYVIVATGDIYEDVTQAKAAARQGADIVAVIRSTGQSLLDYVPYGITREGYGGTYATQENFRVMREALDEVGEELGRYIRLCNYCSGLCMPEIAAAGALERLDVMLNDALYGILFRDINMQRTLVDQYFSRMINAYAGVIINTGEDNYLTTADAVEAAHTVLASQFINEQFAFRSGLTAAQQGLGHAFEINPELEDGFLLELAQAQLARQIFPEATLKYMPPTKHMTGNIFKGHIQDALFNVVSIMTKQGIQLLGMMTEAMHTPFMHDRKLAIENAQYVFRTMKTLGDELEFKEGGKIERRAQQVLEEAIQLLQDVRDQGLFLALEEGRFADVKRSREGGRGLSGVFLKAPSYHNPFEDELRSRLGLEARKAQLAGGREA</sequence>
<dbReference type="InterPro" id="IPR015130">
    <property type="entry name" value="Lys-AminoMut_A"/>
</dbReference>
<name>A0ABT9VVS4_9BACI</name>
<dbReference type="InterPro" id="IPR037086">
    <property type="entry name" value="Lys-AminoMut_asu_sf"/>
</dbReference>